<comment type="caution">
    <text evidence="2">The sequence shown here is derived from an EMBL/GenBank/DDBJ whole genome shotgun (WGS) entry which is preliminary data.</text>
</comment>
<dbReference type="Proteomes" id="UP000031258">
    <property type="component" value="Unassembled WGS sequence"/>
</dbReference>
<sequence>MRENRISSLRKKIVAFLVAPLSIIPLALVLGIYSCFICYVKFSYESFLSEVYFIMRVMISGSFIGVIFAYVGLLCIGMPLYWILRRYKLLTLQRLLFLASVIGLIIAKWLLGNYYKIYIFYTIILVISSMTVAYAYWFLMRK</sequence>
<accession>A0A0C1QKX2</accession>
<gene>
    <name evidence="2" type="ORF">NF27_BK00650</name>
</gene>
<dbReference type="OrthoDB" id="9827835at2"/>
<feature type="transmembrane region" description="Helical" evidence="1">
    <location>
        <begin position="117"/>
        <end position="139"/>
    </location>
</feature>
<reference evidence="2 3" key="1">
    <citation type="submission" date="2014-11" db="EMBL/GenBank/DDBJ databases">
        <title>A Rickettsiales Symbiont of Amoebae With Ancient Features.</title>
        <authorList>
            <person name="Schulz F."/>
            <person name="Martijn J."/>
            <person name="Wascher F."/>
            <person name="Kostanjsek R."/>
            <person name="Ettema T.J."/>
            <person name="Horn M."/>
        </authorList>
    </citation>
    <scope>NUCLEOTIDE SEQUENCE [LARGE SCALE GENOMIC DNA]</scope>
    <source>
        <strain evidence="2 3">UWC36</strain>
    </source>
</reference>
<feature type="transmembrane region" description="Helical" evidence="1">
    <location>
        <begin position="95"/>
        <end position="111"/>
    </location>
</feature>
<keyword evidence="1" id="KW-0472">Membrane</keyword>
<evidence type="ECO:0000313" key="3">
    <source>
        <dbReference type="Proteomes" id="UP000031258"/>
    </source>
</evidence>
<protein>
    <submittedName>
        <fullName evidence="2">Uncharacterized protein</fullName>
    </submittedName>
</protein>
<proteinExistence type="predicted"/>
<dbReference type="PROSITE" id="PS51257">
    <property type="entry name" value="PROKAR_LIPOPROTEIN"/>
    <property type="match status" value="1"/>
</dbReference>
<keyword evidence="1" id="KW-1133">Transmembrane helix</keyword>
<feature type="transmembrane region" description="Helical" evidence="1">
    <location>
        <begin position="62"/>
        <end position="83"/>
    </location>
</feature>
<name>A0A0C1QKX2_9RICK</name>
<keyword evidence="3" id="KW-1185">Reference proteome</keyword>
<dbReference type="AlphaFoldDB" id="A0A0C1QKX2"/>
<evidence type="ECO:0000313" key="2">
    <source>
        <dbReference type="EMBL" id="KIE06144.1"/>
    </source>
</evidence>
<evidence type="ECO:0000256" key="1">
    <source>
        <dbReference type="SAM" id="Phobius"/>
    </source>
</evidence>
<dbReference type="RefSeq" id="WP_039454727.1">
    <property type="nucleotide sequence ID" value="NZ_JSWE01000036.1"/>
</dbReference>
<organism evidence="2 3">
    <name type="scientific">Candidatus Jidaibacter acanthamoebae</name>
    <dbReference type="NCBI Taxonomy" id="86105"/>
    <lineage>
        <taxon>Bacteria</taxon>
        <taxon>Pseudomonadati</taxon>
        <taxon>Pseudomonadota</taxon>
        <taxon>Alphaproteobacteria</taxon>
        <taxon>Rickettsiales</taxon>
        <taxon>Candidatus Midichloriaceae</taxon>
        <taxon>Candidatus Jidaibacter</taxon>
    </lineage>
</organism>
<feature type="transmembrane region" description="Helical" evidence="1">
    <location>
        <begin position="12"/>
        <end position="42"/>
    </location>
</feature>
<keyword evidence="1" id="KW-0812">Transmembrane</keyword>
<dbReference type="EMBL" id="JSWE01000036">
    <property type="protein sequence ID" value="KIE06144.1"/>
    <property type="molecule type" value="Genomic_DNA"/>
</dbReference>
<dbReference type="STRING" id="86105.NF27_BK00650"/>